<sequence>MSKQELLINKEQLQEAESLRRTAFAATTLSVIACVLSVVLIPMLYSYMQYVQIKLEDELDFCSRCHFQSQVAPFGEEWILLRNENDLEKPMDRFKRENFSAIPERLKQAIYVGQHDPNEVRPKRQAYQQSSASYQASSSQPSPPGVQPMSVEQVHGSSAQAESCCSCGVGKPGPNGPPGGDGKDGKDGLPGPDGDSGVDAPPAKKVTAEDFCFDCPAGPAGPPGPKGTPGNDGSHGIHGSPGNPGPAGPLGQPGTPGQPGQPGQKGESGQPGQMVEVPGIAGPVGPPGQTGRPGQDGKNGLAGRPGTPGAVMTNGRPGLIGPNGQPGGNGNKGPDGLAGTLGGCDHCPPPRTAPGF</sequence>
<dbReference type="Pfam" id="PF01391">
    <property type="entry name" value="Collagen"/>
    <property type="match status" value="1"/>
</dbReference>
<keyword evidence="3" id="KW-0472">Membrane</keyword>
<accession>A0A915E659</accession>
<name>A0A915E659_9BILA</name>
<evidence type="ECO:0000313" key="5">
    <source>
        <dbReference type="Proteomes" id="UP000887574"/>
    </source>
</evidence>
<organism evidence="5 6">
    <name type="scientific">Ditylenchus dipsaci</name>
    <dbReference type="NCBI Taxonomy" id="166011"/>
    <lineage>
        <taxon>Eukaryota</taxon>
        <taxon>Metazoa</taxon>
        <taxon>Ecdysozoa</taxon>
        <taxon>Nematoda</taxon>
        <taxon>Chromadorea</taxon>
        <taxon>Rhabditida</taxon>
        <taxon>Tylenchina</taxon>
        <taxon>Tylenchomorpha</taxon>
        <taxon>Sphaerularioidea</taxon>
        <taxon>Anguinidae</taxon>
        <taxon>Anguininae</taxon>
        <taxon>Ditylenchus</taxon>
    </lineage>
</organism>
<keyword evidence="1" id="KW-0677">Repeat</keyword>
<feature type="compositionally biased region" description="Pro residues" evidence="2">
    <location>
        <begin position="347"/>
        <end position="356"/>
    </location>
</feature>
<proteinExistence type="predicted"/>
<feature type="compositionally biased region" description="Gly residues" evidence="2">
    <location>
        <begin position="324"/>
        <end position="333"/>
    </location>
</feature>
<evidence type="ECO:0000256" key="2">
    <source>
        <dbReference type="SAM" id="MobiDB-lite"/>
    </source>
</evidence>
<dbReference type="GO" id="GO:0042302">
    <property type="term" value="F:structural constituent of cuticle"/>
    <property type="evidence" value="ECO:0007669"/>
    <property type="project" value="InterPro"/>
</dbReference>
<dbReference type="WBParaSite" id="jg26186">
    <property type="protein sequence ID" value="jg26186"/>
    <property type="gene ID" value="jg26186"/>
</dbReference>
<feature type="region of interest" description="Disordered" evidence="2">
    <location>
        <begin position="175"/>
        <end position="203"/>
    </location>
</feature>
<dbReference type="PROSITE" id="PS51257">
    <property type="entry name" value="PROKAR_LIPOPROTEIN"/>
    <property type="match status" value="1"/>
</dbReference>
<keyword evidence="3" id="KW-1133">Transmembrane helix</keyword>
<protein>
    <submittedName>
        <fullName evidence="6">Nematode cuticle collagen N-terminal domain-containing protein</fullName>
    </submittedName>
</protein>
<dbReference type="AlphaFoldDB" id="A0A915E659"/>
<evidence type="ECO:0000259" key="4">
    <source>
        <dbReference type="Pfam" id="PF01484"/>
    </source>
</evidence>
<dbReference type="Proteomes" id="UP000887574">
    <property type="component" value="Unplaced"/>
</dbReference>
<evidence type="ECO:0000256" key="1">
    <source>
        <dbReference type="ARBA" id="ARBA00022737"/>
    </source>
</evidence>
<dbReference type="PANTHER" id="PTHR24637">
    <property type="entry name" value="COLLAGEN"/>
    <property type="match status" value="1"/>
</dbReference>
<reference evidence="6" key="1">
    <citation type="submission" date="2022-11" db="UniProtKB">
        <authorList>
            <consortium name="WormBaseParasite"/>
        </authorList>
    </citation>
    <scope>IDENTIFICATION</scope>
</reference>
<evidence type="ECO:0000313" key="6">
    <source>
        <dbReference type="WBParaSite" id="jg26186"/>
    </source>
</evidence>
<evidence type="ECO:0000256" key="3">
    <source>
        <dbReference type="SAM" id="Phobius"/>
    </source>
</evidence>
<feature type="transmembrane region" description="Helical" evidence="3">
    <location>
        <begin position="21"/>
        <end position="45"/>
    </location>
</feature>
<feature type="region of interest" description="Disordered" evidence="2">
    <location>
        <begin position="113"/>
        <end position="157"/>
    </location>
</feature>
<feature type="compositionally biased region" description="Low complexity" evidence="2">
    <location>
        <begin position="261"/>
        <end position="283"/>
    </location>
</feature>
<dbReference type="Pfam" id="PF01484">
    <property type="entry name" value="Col_cuticle_N"/>
    <property type="match status" value="1"/>
</dbReference>
<feature type="domain" description="Nematode cuticle collagen N-terminal" evidence="4">
    <location>
        <begin position="24"/>
        <end position="62"/>
    </location>
</feature>
<keyword evidence="3" id="KW-0812">Transmembrane</keyword>
<feature type="region of interest" description="Disordered" evidence="2">
    <location>
        <begin position="216"/>
        <end position="356"/>
    </location>
</feature>
<feature type="compositionally biased region" description="Low complexity" evidence="2">
    <location>
        <begin position="189"/>
        <end position="199"/>
    </location>
</feature>
<keyword evidence="5" id="KW-1185">Reference proteome</keyword>
<dbReference type="InterPro" id="IPR008160">
    <property type="entry name" value="Collagen"/>
</dbReference>
<feature type="compositionally biased region" description="Low complexity" evidence="2">
    <location>
        <begin position="125"/>
        <end position="140"/>
    </location>
</feature>
<dbReference type="PANTHER" id="PTHR24637:SF301">
    <property type="entry name" value="NEMATODE CUTICLE COLLAGEN N-TERMINAL DOMAIN-CONTAINING PROTEIN"/>
    <property type="match status" value="1"/>
</dbReference>
<dbReference type="InterPro" id="IPR002486">
    <property type="entry name" value="Col_cuticle_N"/>
</dbReference>